<evidence type="ECO:0000256" key="2">
    <source>
        <dbReference type="ARBA" id="ARBA00010740"/>
    </source>
</evidence>
<dbReference type="AlphaFoldDB" id="A0A3N5ZC03"/>
<reference evidence="6 7" key="1">
    <citation type="submission" date="2018-11" db="EMBL/GenBank/DDBJ databases">
        <authorList>
            <person name="Ye M.-Q."/>
            <person name="Du Z.-J."/>
        </authorList>
    </citation>
    <scope>NUCLEOTIDE SEQUENCE [LARGE SCALE GENOMIC DNA]</scope>
    <source>
        <strain evidence="6 7">U0105</strain>
    </source>
</reference>
<dbReference type="GO" id="GO:0042254">
    <property type="term" value="P:ribosome biogenesis"/>
    <property type="evidence" value="ECO:0007669"/>
    <property type="project" value="UniProtKB-KW"/>
</dbReference>
<evidence type="ECO:0000256" key="1">
    <source>
        <dbReference type="ARBA" id="ARBA00002868"/>
    </source>
</evidence>
<protein>
    <recommendedName>
        <fullName evidence="3">Large ribosomal RNA subunit accumulation protein YceD</fullName>
    </recommendedName>
    <alternativeName>
        <fullName evidence="5">23S rRNA accumulation protein YceD</fullName>
    </alternativeName>
</protein>
<dbReference type="PANTHER" id="PTHR38099:SF1">
    <property type="entry name" value="LARGE RIBOSOMAL RNA SUBUNIT ACCUMULATION PROTEIN YCED"/>
    <property type="match status" value="1"/>
</dbReference>
<gene>
    <name evidence="6" type="primary">yceD</name>
    <name evidence="6" type="ORF">DRW07_07130</name>
</gene>
<proteinExistence type="inferred from homology"/>
<keyword evidence="4" id="KW-0690">Ribosome biogenesis</keyword>
<dbReference type="NCBIfam" id="NF008395">
    <property type="entry name" value="PRK11193.1"/>
    <property type="match status" value="1"/>
</dbReference>
<dbReference type="InterPro" id="IPR003772">
    <property type="entry name" value="YceD"/>
</dbReference>
<sequence length="173" mass="19504">MQKVKLPHQIDPVKSAVKRSDYSGVISAKEMERLTDLVVSSDDWVDANVQFLKDEQGLTVFRGTLTLTVVLICQASNAPFEYPLNVDFCFSPVQGEEEMALLPEAYDPVEVDDHGMVDLLQLFEDELIVSIPLVPRQAESECPVVDVQFGKLKPEEERPNPFAVLKELKRDQE</sequence>
<dbReference type="GO" id="GO:0005829">
    <property type="term" value="C:cytosol"/>
    <property type="evidence" value="ECO:0007669"/>
    <property type="project" value="TreeGrafter"/>
</dbReference>
<name>A0A3N5ZC03_9ALTE</name>
<evidence type="ECO:0000313" key="7">
    <source>
        <dbReference type="Proteomes" id="UP000275281"/>
    </source>
</evidence>
<dbReference type="OrthoDB" id="9786771at2"/>
<comment type="function">
    <text evidence="1">Plays a role in synthesis, processing and/or stability of 23S rRNA.</text>
</comment>
<dbReference type="RefSeq" id="WP_124027200.1">
    <property type="nucleotide sequence ID" value="NZ_JBHRSN010000015.1"/>
</dbReference>
<accession>A0A3N5ZC03</accession>
<comment type="similarity">
    <text evidence="2">Belongs to the DUF177 domain family.</text>
</comment>
<keyword evidence="7" id="KW-1185">Reference proteome</keyword>
<evidence type="ECO:0000256" key="5">
    <source>
        <dbReference type="ARBA" id="ARBA00031841"/>
    </source>
</evidence>
<evidence type="ECO:0000313" key="6">
    <source>
        <dbReference type="EMBL" id="RPJ67298.1"/>
    </source>
</evidence>
<comment type="caution">
    <text evidence="6">The sequence shown here is derived from an EMBL/GenBank/DDBJ whole genome shotgun (WGS) entry which is preliminary data.</text>
</comment>
<dbReference type="Proteomes" id="UP000275281">
    <property type="component" value="Unassembled WGS sequence"/>
</dbReference>
<evidence type="ECO:0000256" key="4">
    <source>
        <dbReference type="ARBA" id="ARBA00022517"/>
    </source>
</evidence>
<dbReference type="InterPro" id="IPR039255">
    <property type="entry name" value="YceD_bac"/>
</dbReference>
<dbReference type="PANTHER" id="PTHR38099">
    <property type="entry name" value="LARGE RIBOSOMAL RNA SUBUNIT ACCUMULATION PROTEIN YCED"/>
    <property type="match status" value="1"/>
</dbReference>
<evidence type="ECO:0000256" key="3">
    <source>
        <dbReference type="ARBA" id="ARBA00015716"/>
    </source>
</evidence>
<organism evidence="6 7">
    <name type="scientific">Alteromonas sediminis</name>
    <dbReference type="NCBI Taxonomy" id="2259342"/>
    <lineage>
        <taxon>Bacteria</taxon>
        <taxon>Pseudomonadati</taxon>
        <taxon>Pseudomonadota</taxon>
        <taxon>Gammaproteobacteria</taxon>
        <taxon>Alteromonadales</taxon>
        <taxon>Alteromonadaceae</taxon>
        <taxon>Alteromonas/Salinimonas group</taxon>
        <taxon>Alteromonas</taxon>
    </lineage>
</organism>
<dbReference type="Pfam" id="PF02620">
    <property type="entry name" value="YceD"/>
    <property type="match status" value="1"/>
</dbReference>
<dbReference type="EMBL" id="RPOK01000002">
    <property type="protein sequence ID" value="RPJ67298.1"/>
    <property type="molecule type" value="Genomic_DNA"/>
</dbReference>